<gene>
    <name evidence="1" type="ORF">HDU87_001511</name>
</gene>
<dbReference type="EMBL" id="JADGJQ010000138">
    <property type="protein sequence ID" value="KAJ3167504.1"/>
    <property type="molecule type" value="Genomic_DNA"/>
</dbReference>
<protein>
    <submittedName>
        <fullName evidence="1">Uncharacterized protein</fullName>
    </submittedName>
</protein>
<dbReference type="AlphaFoldDB" id="A0AAD5TGN8"/>
<keyword evidence="2" id="KW-1185">Reference proteome</keyword>
<comment type="caution">
    <text evidence="1">The sequence shown here is derived from an EMBL/GenBank/DDBJ whole genome shotgun (WGS) entry which is preliminary data.</text>
</comment>
<proteinExistence type="predicted"/>
<reference evidence="1" key="1">
    <citation type="submission" date="2020-05" db="EMBL/GenBank/DDBJ databases">
        <title>Phylogenomic resolution of chytrid fungi.</title>
        <authorList>
            <person name="Stajich J.E."/>
            <person name="Amses K."/>
            <person name="Simmons R."/>
            <person name="Seto K."/>
            <person name="Myers J."/>
            <person name="Bonds A."/>
            <person name="Quandt C.A."/>
            <person name="Barry K."/>
            <person name="Liu P."/>
            <person name="Grigoriev I."/>
            <person name="Longcore J.E."/>
            <person name="James T.Y."/>
        </authorList>
    </citation>
    <scope>NUCLEOTIDE SEQUENCE</scope>
    <source>
        <strain evidence="1">JEL0379</strain>
    </source>
</reference>
<accession>A0AAD5TGN8</accession>
<evidence type="ECO:0000313" key="1">
    <source>
        <dbReference type="EMBL" id="KAJ3167504.1"/>
    </source>
</evidence>
<sequence>MNDLSNPVFGDISNAVGDAPLHIVKDPNVKMEMVALGKYVRKNEGSGMYISTSKAILPADDADDEKRDTPYVLIGNEEDISSRLTGATRATYTMSIGVGWADGEKTSMFCFDDAIVEYRKNIDRASGKLNSATGTQPRYMVTYASVGIPIKRYNWLVEYADAAGVSVVRGPKDQENSGYIWINANITRDYIPPMVITLPNGGVKILGDQKQNLKAALMTAKQSFIGVVAMEINLKRGPGFTVSSRNYLLSPSLKMMQVIDITDICSPPLNKAVEFMPKDVVTSTRLLESLRGRSANIVGQETIIGGTGNLAGQQAPIPEQPDYAH</sequence>
<name>A0AAD5TGN8_9FUNG</name>
<dbReference type="Proteomes" id="UP001212152">
    <property type="component" value="Unassembled WGS sequence"/>
</dbReference>
<organism evidence="1 2">
    <name type="scientific">Geranomyces variabilis</name>
    <dbReference type="NCBI Taxonomy" id="109894"/>
    <lineage>
        <taxon>Eukaryota</taxon>
        <taxon>Fungi</taxon>
        <taxon>Fungi incertae sedis</taxon>
        <taxon>Chytridiomycota</taxon>
        <taxon>Chytridiomycota incertae sedis</taxon>
        <taxon>Chytridiomycetes</taxon>
        <taxon>Spizellomycetales</taxon>
        <taxon>Powellomycetaceae</taxon>
        <taxon>Geranomyces</taxon>
    </lineage>
</organism>
<evidence type="ECO:0000313" key="2">
    <source>
        <dbReference type="Proteomes" id="UP001212152"/>
    </source>
</evidence>